<reference evidence="1 2" key="1">
    <citation type="submission" date="2021-06" db="EMBL/GenBank/DDBJ databases">
        <authorList>
            <person name="Kallberg Y."/>
            <person name="Tangrot J."/>
            <person name="Rosling A."/>
        </authorList>
    </citation>
    <scope>NUCLEOTIDE SEQUENCE [LARGE SCALE GENOMIC DNA]</scope>
    <source>
        <strain evidence="1 2">120-4 pot B 10/14</strain>
    </source>
</reference>
<evidence type="ECO:0000313" key="2">
    <source>
        <dbReference type="Proteomes" id="UP000789901"/>
    </source>
</evidence>
<organism evidence="1 2">
    <name type="scientific">Gigaspora margarita</name>
    <dbReference type="NCBI Taxonomy" id="4874"/>
    <lineage>
        <taxon>Eukaryota</taxon>
        <taxon>Fungi</taxon>
        <taxon>Fungi incertae sedis</taxon>
        <taxon>Mucoromycota</taxon>
        <taxon>Glomeromycotina</taxon>
        <taxon>Glomeromycetes</taxon>
        <taxon>Diversisporales</taxon>
        <taxon>Gigasporaceae</taxon>
        <taxon>Gigaspora</taxon>
    </lineage>
</organism>
<gene>
    <name evidence="1" type="ORF">GMARGA_LOCUS18605</name>
</gene>
<evidence type="ECO:0000313" key="1">
    <source>
        <dbReference type="EMBL" id="CAG8771782.1"/>
    </source>
</evidence>
<accession>A0ABN7VJ07</accession>
<dbReference type="EMBL" id="CAJVQB010014979">
    <property type="protein sequence ID" value="CAG8771782.1"/>
    <property type="molecule type" value="Genomic_DNA"/>
</dbReference>
<keyword evidence="2" id="KW-1185">Reference proteome</keyword>
<dbReference type="Proteomes" id="UP000789901">
    <property type="component" value="Unassembled WGS sequence"/>
</dbReference>
<protein>
    <submittedName>
        <fullName evidence="1">11478_t:CDS:1</fullName>
    </submittedName>
</protein>
<name>A0ABN7VJ07_GIGMA</name>
<sequence length="497" mass="58605">MKEESNYPQSLFIKLFNKNKTFYYKIIKEGTYPPSNQCYYTKYSKHPIPDNYIVKTQYSKAKHLTKCFIQYKNKKPQFTIQFGLNFISKELNKIKARTNTKTNMDNKVLKISGPLLFGLTLLSVKNVRQTLSLDYNPKIHHFEDLSILTKRRKVLKIAHQVLNIVEEEKKKFFYPNDNIKIKRVQFEIGNEQFDISAISDIKQKINLKINKQIPFSLVDILQPIVFEEIEDIPDFTDKNIVTNILQKPDNDYTLVLYPATCLGMKAANAKHFCPWCDCSKANIGDTNKQITKSIEMIKINYSKMNDHLWELMLSDLGQEQVEETIWQTKILDQIKQFKVLFQFWKEKNNNNLLCTSLMGPDKLKILQNFNFTTIFQFTTPTIQVKNLWNQFYELYNLMQNKKTMRRVFREKAQNWLASFLAPSQGEPNKSNFIRGMYHIQDVTPYIHILVNHVPEFLDIYNDFGLVAFSCSTVEKKNYLQVCHYFQNILKDEGHENS</sequence>
<comment type="caution">
    <text evidence="1">The sequence shown here is derived from an EMBL/GenBank/DDBJ whole genome shotgun (WGS) entry which is preliminary data.</text>
</comment>
<proteinExistence type="predicted"/>